<evidence type="ECO:0000256" key="3">
    <source>
        <dbReference type="ARBA" id="ARBA00023139"/>
    </source>
</evidence>
<keyword evidence="4 6" id="KW-0998">Cell outer membrane</keyword>
<dbReference type="Pfam" id="PF04390">
    <property type="entry name" value="LptE"/>
    <property type="match status" value="1"/>
</dbReference>
<dbReference type="GO" id="GO:0043165">
    <property type="term" value="P:Gram-negative-bacterium-type cell outer membrane assembly"/>
    <property type="evidence" value="ECO:0007669"/>
    <property type="project" value="UniProtKB-UniRule"/>
</dbReference>
<comment type="subunit">
    <text evidence="6">Component of the lipopolysaccharide transport and assembly complex. Interacts with LptD.</text>
</comment>
<evidence type="ECO:0000256" key="5">
    <source>
        <dbReference type="ARBA" id="ARBA00023288"/>
    </source>
</evidence>
<dbReference type="InterPro" id="IPR007485">
    <property type="entry name" value="LPS_assembly_LptE"/>
</dbReference>
<dbReference type="Proteomes" id="UP000242915">
    <property type="component" value="Unassembled WGS sequence"/>
</dbReference>
<evidence type="ECO:0000313" key="9">
    <source>
        <dbReference type="EMBL" id="SNS75369.1"/>
    </source>
</evidence>
<feature type="signal peptide" evidence="8">
    <location>
        <begin position="1"/>
        <end position="23"/>
    </location>
</feature>
<dbReference type="RefSeq" id="WP_010487254.1">
    <property type="nucleotide sequence ID" value="NZ_FZOG01000004.1"/>
</dbReference>
<keyword evidence="5 6" id="KW-0449">Lipoprotein</keyword>
<evidence type="ECO:0000256" key="1">
    <source>
        <dbReference type="ARBA" id="ARBA00022729"/>
    </source>
</evidence>
<dbReference type="EMBL" id="FZOG01000004">
    <property type="protein sequence ID" value="SNS75369.1"/>
    <property type="molecule type" value="Genomic_DNA"/>
</dbReference>
<gene>
    <name evidence="6" type="primary">lptE</name>
    <name evidence="9" type="ORF">SAMN05216255_3255</name>
</gene>
<dbReference type="HAMAP" id="MF_01186">
    <property type="entry name" value="LPS_assembly_LptE"/>
    <property type="match status" value="1"/>
</dbReference>
<evidence type="ECO:0000256" key="4">
    <source>
        <dbReference type="ARBA" id="ARBA00023237"/>
    </source>
</evidence>
<comment type="subcellular location">
    <subcellularLocation>
        <location evidence="6">Cell outer membrane</location>
        <topology evidence="6">Lipid-anchor</topology>
    </subcellularLocation>
</comment>
<dbReference type="GO" id="GO:0001530">
    <property type="term" value="F:lipopolysaccharide binding"/>
    <property type="evidence" value="ECO:0007669"/>
    <property type="project" value="TreeGrafter"/>
</dbReference>
<keyword evidence="2 6" id="KW-0472">Membrane</keyword>
<feature type="chain" id="PRO_5011306673" description="LPS-assembly lipoprotein LptE" evidence="8">
    <location>
        <begin position="24"/>
        <end position="202"/>
    </location>
</feature>
<comment type="similarity">
    <text evidence="6">Belongs to the LptE lipoprotein family.</text>
</comment>
<keyword evidence="10" id="KW-1185">Reference proteome</keyword>
<evidence type="ECO:0000256" key="8">
    <source>
        <dbReference type="SAM" id="SignalP"/>
    </source>
</evidence>
<dbReference type="AlphaFoldDB" id="A0A239H1S8"/>
<organism evidence="9 10">
    <name type="scientific">Pseudomonas segetis</name>
    <dbReference type="NCBI Taxonomy" id="298908"/>
    <lineage>
        <taxon>Bacteria</taxon>
        <taxon>Pseudomonadati</taxon>
        <taxon>Pseudomonadota</taxon>
        <taxon>Gammaproteobacteria</taxon>
        <taxon>Pseudomonadales</taxon>
        <taxon>Pseudomonadaceae</taxon>
        <taxon>Pseudomonas</taxon>
    </lineage>
</organism>
<keyword evidence="3 6" id="KW-0564">Palmitate</keyword>
<accession>A0A239H1S8</accession>
<dbReference type="GO" id="GO:1990351">
    <property type="term" value="C:transporter complex"/>
    <property type="evidence" value="ECO:0007669"/>
    <property type="project" value="TreeGrafter"/>
</dbReference>
<dbReference type="GO" id="GO:0015920">
    <property type="term" value="P:lipopolysaccharide transport"/>
    <property type="evidence" value="ECO:0007669"/>
    <property type="project" value="TreeGrafter"/>
</dbReference>
<dbReference type="PANTHER" id="PTHR38098">
    <property type="entry name" value="LPS-ASSEMBLY LIPOPROTEIN LPTE"/>
    <property type="match status" value="1"/>
</dbReference>
<dbReference type="PROSITE" id="PS51257">
    <property type="entry name" value="PROKAR_LIPOPROTEIN"/>
    <property type="match status" value="1"/>
</dbReference>
<protein>
    <recommendedName>
        <fullName evidence="6">LPS-assembly lipoprotein LptE</fullName>
    </recommendedName>
</protein>
<proteinExistence type="inferred from homology"/>
<evidence type="ECO:0000256" key="7">
    <source>
        <dbReference type="SAM" id="MobiDB-lite"/>
    </source>
</evidence>
<comment type="function">
    <text evidence="6">Together with LptD, is involved in the assembly of lipopolysaccharide (LPS) at the surface of the outer membrane. Required for the proper assembly of LptD. Binds LPS and may serve as the LPS recognition site at the outer membrane.</text>
</comment>
<keyword evidence="1 6" id="KW-0732">Signal</keyword>
<name>A0A239H1S8_9PSED</name>
<dbReference type="GO" id="GO:0009279">
    <property type="term" value="C:cell outer membrane"/>
    <property type="evidence" value="ECO:0007669"/>
    <property type="project" value="UniProtKB-SubCell"/>
</dbReference>
<feature type="region of interest" description="Disordered" evidence="7">
    <location>
        <begin position="171"/>
        <end position="202"/>
    </location>
</feature>
<evidence type="ECO:0000256" key="6">
    <source>
        <dbReference type="HAMAP-Rule" id="MF_01186"/>
    </source>
</evidence>
<sequence length="202" mass="22329">MIKRNLLLIGLTALLSACGFQLRGTGDVQFTLTELNVTARNAYGETVKQVTETLENNKVKVNAGAPYTLALVNEQETQRSASYTSSAQTAENELTTRLDYEIRGGSKNLLLLNNQLEVRSIQTRDGNNIVGSDEEMAQLRQEMRRDLINQLMLRLQLITPAQLDALLQTAEAKAQAEADAEEAARQRQAAEPQQSPMEIPAQ</sequence>
<dbReference type="Gene3D" id="3.30.160.150">
    <property type="entry name" value="Lipoprotein like domain"/>
    <property type="match status" value="1"/>
</dbReference>
<reference evidence="10" key="1">
    <citation type="submission" date="2017-06" db="EMBL/GenBank/DDBJ databases">
        <authorList>
            <person name="Varghese N."/>
            <person name="Submissions S."/>
        </authorList>
    </citation>
    <scope>NUCLEOTIDE SEQUENCE [LARGE SCALE GENOMIC DNA]</scope>
    <source>
        <strain evidence="10">CIP 108523</strain>
    </source>
</reference>
<dbReference type="PANTHER" id="PTHR38098:SF1">
    <property type="entry name" value="LPS-ASSEMBLY LIPOPROTEIN LPTE"/>
    <property type="match status" value="1"/>
</dbReference>
<evidence type="ECO:0000256" key="2">
    <source>
        <dbReference type="ARBA" id="ARBA00023136"/>
    </source>
</evidence>
<evidence type="ECO:0000313" key="10">
    <source>
        <dbReference type="Proteomes" id="UP000242915"/>
    </source>
</evidence>